<proteinExistence type="predicted"/>
<accession>A0A8S5V428</accession>
<dbReference type="EMBL" id="BK016194">
    <property type="protein sequence ID" value="DAG01520.1"/>
    <property type="molecule type" value="Genomic_DNA"/>
</dbReference>
<protein>
    <submittedName>
        <fullName evidence="1">Uncharacterized protein</fullName>
    </submittedName>
</protein>
<evidence type="ECO:0000313" key="1">
    <source>
        <dbReference type="EMBL" id="DAG01520.1"/>
    </source>
</evidence>
<sequence>MKLSGSGCPLCRELVFYFLLNAKCLNLFLPSTLEKIFEKN</sequence>
<organism evidence="1">
    <name type="scientific">Siphoviridae sp. ctNHg2</name>
    <dbReference type="NCBI Taxonomy" id="2825467"/>
    <lineage>
        <taxon>Viruses</taxon>
        <taxon>Duplodnaviria</taxon>
        <taxon>Heunggongvirae</taxon>
        <taxon>Uroviricota</taxon>
        <taxon>Caudoviricetes</taxon>
    </lineage>
</organism>
<name>A0A8S5V428_9CAUD</name>
<reference evidence="1" key="1">
    <citation type="journal article" date="2021" name="Proc. Natl. Acad. Sci. U.S.A.">
        <title>A Catalog of Tens of Thousands of Viruses from Human Metagenomes Reveals Hidden Associations with Chronic Diseases.</title>
        <authorList>
            <person name="Tisza M.J."/>
            <person name="Buck C.B."/>
        </authorList>
    </citation>
    <scope>NUCLEOTIDE SEQUENCE</scope>
    <source>
        <strain evidence="1">CtNHg2</strain>
    </source>
</reference>